<dbReference type="RefSeq" id="WP_144977921.1">
    <property type="nucleotide sequence ID" value="NZ_CP036289.1"/>
</dbReference>
<protein>
    <submittedName>
        <fullName evidence="1">Uncharacterized protein</fullName>
    </submittedName>
</protein>
<dbReference type="OrthoDB" id="274669at2"/>
<dbReference type="KEGG" id="bvo:Pan97_53300"/>
<proteinExistence type="predicted"/>
<gene>
    <name evidence="1" type="ORF">Pan97_53300</name>
</gene>
<evidence type="ECO:0000313" key="2">
    <source>
        <dbReference type="Proteomes" id="UP000318626"/>
    </source>
</evidence>
<evidence type="ECO:0000313" key="1">
    <source>
        <dbReference type="EMBL" id="QDU78246.1"/>
    </source>
</evidence>
<organism evidence="1 2">
    <name type="scientific">Bremerella volcania</name>
    <dbReference type="NCBI Taxonomy" id="2527984"/>
    <lineage>
        <taxon>Bacteria</taxon>
        <taxon>Pseudomonadati</taxon>
        <taxon>Planctomycetota</taxon>
        <taxon>Planctomycetia</taxon>
        <taxon>Pirellulales</taxon>
        <taxon>Pirellulaceae</taxon>
        <taxon>Bremerella</taxon>
    </lineage>
</organism>
<sequence>MDTQNPYRSPQTGSTSEVYLNSEIFYGTTLAWFVDRYEFFVPEIAEVVPQAIAFYEGSGARLVAQEPLTFWRGNWWSTLLGPERRARQRIVLRTSASEHRVNVEYHINMILPTRVYYSSQREAMRLATDLGAVHPETLRQADR</sequence>
<keyword evidence="2" id="KW-1185">Reference proteome</keyword>
<reference evidence="2" key="1">
    <citation type="submission" date="2019-02" db="EMBL/GenBank/DDBJ databases">
        <title>Deep-cultivation of Planctomycetes and their phenomic and genomic characterization uncovers novel biology.</title>
        <authorList>
            <person name="Wiegand S."/>
            <person name="Jogler M."/>
            <person name="Boedeker C."/>
            <person name="Pinto D."/>
            <person name="Vollmers J."/>
            <person name="Rivas-Marin E."/>
            <person name="Kohn T."/>
            <person name="Peeters S.H."/>
            <person name="Heuer A."/>
            <person name="Rast P."/>
            <person name="Oberbeckmann S."/>
            <person name="Bunk B."/>
            <person name="Jeske O."/>
            <person name="Meyerdierks A."/>
            <person name="Storesund J.E."/>
            <person name="Kallscheuer N."/>
            <person name="Luecker S."/>
            <person name="Lage O.M."/>
            <person name="Pohl T."/>
            <person name="Merkel B.J."/>
            <person name="Hornburger P."/>
            <person name="Mueller R.-W."/>
            <person name="Bruemmer F."/>
            <person name="Labrenz M."/>
            <person name="Spormann A.M."/>
            <person name="Op den Camp H."/>
            <person name="Overmann J."/>
            <person name="Amann R."/>
            <person name="Jetten M.S.M."/>
            <person name="Mascher T."/>
            <person name="Medema M.H."/>
            <person name="Devos D.P."/>
            <person name="Kaster A.-K."/>
            <person name="Ovreas L."/>
            <person name="Rohde M."/>
            <person name="Galperin M.Y."/>
            <person name="Jogler C."/>
        </authorList>
    </citation>
    <scope>NUCLEOTIDE SEQUENCE [LARGE SCALE GENOMIC DNA]</scope>
    <source>
        <strain evidence="2">Pan97</strain>
    </source>
</reference>
<dbReference type="Proteomes" id="UP000318626">
    <property type="component" value="Chromosome"/>
</dbReference>
<name>A0A518CG94_9BACT</name>
<accession>A0A518CG94</accession>
<dbReference type="EMBL" id="CP036289">
    <property type="protein sequence ID" value="QDU78246.1"/>
    <property type="molecule type" value="Genomic_DNA"/>
</dbReference>
<dbReference type="AlphaFoldDB" id="A0A518CG94"/>